<keyword evidence="5" id="KW-0809">Transit peptide</keyword>
<evidence type="ECO:0000313" key="13">
    <source>
        <dbReference type="Proteomes" id="UP000070412"/>
    </source>
</evidence>
<evidence type="ECO:0000256" key="9">
    <source>
        <dbReference type="ARBA" id="ARBA00023136"/>
    </source>
</evidence>
<reference evidence="13" key="1">
    <citation type="journal article" date="2020" name="PLoS Negl. Trop. Dis.">
        <title>High-quality nuclear genome for Sarcoptes scabiei-A critical resource for a neglected parasite.</title>
        <authorList>
            <person name="Korhonen P.K."/>
            <person name="Gasser R.B."/>
            <person name="Ma G."/>
            <person name="Wang T."/>
            <person name="Stroehlein A.J."/>
            <person name="Young N.D."/>
            <person name="Ang C.S."/>
            <person name="Fernando D.D."/>
            <person name="Lu H.C."/>
            <person name="Taylor S."/>
            <person name="Reynolds S.L."/>
            <person name="Mofiz E."/>
            <person name="Najaraj S.H."/>
            <person name="Gowda H."/>
            <person name="Madugundu A."/>
            <person name="Renuse S."/>
            <person name="Holt D."/>
            <person name="Pandey A."/>
            <person name="Papenfuss A.T."/>
            <person name="Fischer K."/>
        </authorList>
    </citation>
    <scope>NUCLEOTIDE SEQUENCE [LARGE SCALE GENOMIC DNA]</scope>
</reference>
<evidence type="ECO:0000256" key="1">
    <source>
        <dbReference type="ARBA" id="ARBA00004434"/>
    </source>
</evidence>
<keyword evidence="9 10" id="KW-0472">Membrane</keyword>
<gene>
    <name evidence="11" type="ORF">SSS_7150</name>
</gene>
<dbReference type="PANTHER" id="PTHR10707">
    <property type="entry name" value="CYTOCHROME C OXIDASE SUBUNIT IV"/>
    <property type="match status" value="1"/>
</dbReference>
<evidence type="ECO:0000256" key="8">
    <source>
        <dbReference type="ARBA" id="ARBA00023128"/>
    </source>
</evidence>
<dbReference type="InterPro" id="IPR004203">
    <property type="entry name" value="Cyt_c_oxidase_su4_fam"/>
</dbReference>
<evidence type="ECO:0000256" key="5">
    <source>
        <dbReference type="ARBA" id="ARBA00022946"/>
    </source>
</evidence>
<keyword evidence="4 10" id="KW-0999">Mitochondrion inner membrane</keyword>
<dbReference type="GO" id="GO:0016491">
    <property type="term" value="F:oxidoreductase activity"/>
    <property type="evidence" value="ECO:0007669"/>
    <property type="project" value="UniProtKB-KW"/>
</dbReference>
<comment type="subunit">
    <text evidence="10">Component of the cytochrome c oxidase (complex IV, CIV), a multisubunit enzyme composed of 14 subunits.</text>
</comment>
<keyword evidence="7" id="KW-0560">Oxidoreductase</keyword>
<dbReference type="Pfam" id="PF02936">
    <property type="entry name" value="COX4"/>
    <property type="match status" value="1"/>
</dbReference>
<evidence type="ECO:0000313" key="12">
    <source>
        <dbReference type="EnsemblMetazoa" id="KAF7492687.1"/>
    </source>
</evidence>
<dbReference type="InterPro" id="IPR013288">
    <property type="entry name" value="Cyt_c_oxidase_su4"/>
</dbReference>
<keyword evidence="13" id="KW-1185">Reference proteome</keyword>
<accession>A0A834VCN9</accession>
<evidence type="ECO:0000256" key="4">
    <source>
        <dbReference type="ARBA" id="ARBA00022792"/>
    </source>
</evidence>
<dbReference type="GO" id="GO:0005743">
    <property type="term" value="C:mitochondrial inner membrane"/>
    <property type="evidence" value="ECO:0007669"/>
    <property type="project" value="UniProtKB-SubCell"/>
</dbReference>
<evidence type="ECO:0000256" key="7">
    <source>
        <dbReference type="ARBA" id="ARBA00023002"/>
    </source>
</evidence>
<dbReference type="OrthoDB" id="186013at2759"/>
<dbReference type="EnsemblMetazoa" id="SSS_7150s_mrna">
    <property type="protein sequence ID" value="KAF7492687.1"/>
    <property type="gene ID" value="SSS_7150"/>
</dbReference>
<comment type="similarity">
    <text evidence="2 10">Belongs to the cytochrome c oxidase IV family.</text>
</comment>
<organism evidence="11">
    <name type="scientific">Sarcoptes scabiei</name>
    <name type="common">Itch mite</name>
    <name type="synonym">Acarus scabiei</name>
    <dbReference type="NCBI Taxonomy" id="52283"/>
    <lineage>
        <taxon>Eukaryota</taxon>
        <taxon>Metazoa</taxon>
        <taxon>Ecdysozoa</taxon>
        <taxon>Arthropoda</taxon>
        <taxon>Chelicerata</taxon>
        <taxon>Arachnida</taxon>
        <taxon>Acari</taxon>
        <taxon>Acariformes</taxon>
        <taxon>Sarcoptiformes</taxon>
        <taxon>Astigmata</taxon>
        <taxon>Psoroptidia</taxon>
        <taxon>Sarcoptoidea</taxon>
        <taxon>Sarcoptidae</taxon>
        <taxon>Sarcoptinae</taxon>
        <taxon>Sarcoptes</taxon>
    </lineage>
</organism>
<dbReference type="GO" id="GO:0006123">
    <property type="term" value="P:mitochondrial electron transport, cytochrome c to oxygen"/>
    <property type="evidence" value="ECO:0007669"/>
    <property type="project" value="InterPro"/>
</dbReference>
<proteinExistence type="inferred from homology"/>
<evidence type="ECO:0000256" key="6">
    <source>
        <dbReference type="ARBA" id="ARBA00022989"/>
    </source>
</evidence>
<dbReference type="PANTHER" id="PTHR10707:SF10">
    <property type="entry name" value="CYTOCHROME C OXIDASE SUBUNIT 4"/>
    <property type="match status" value="1"/>
</dbReference>
<protein>
    <recommendedName>
        <fullName evidence="10">Cytochrome c oxidase subunit 4</fullName>
    </recommendedName>
</protein>
<dbReference type="Proteomes" id="UP000070412">
    <property type="component" value="Unassembled WGS sequence"/>
</dbReference>
<dbReference type="AlphaFoldDB" id="A0A834VCN9"/>
<name>A0A834VCN9_SARSC</name>
<evidence type="ECO:0000313" key="11">
    <source>
        <dbReference type="EMBL" id="KAF7492687.1"/>
    </source>
</evidence>
<dbReference type="PRINTS" id="PR01873">
    <property type="entry name" value="CYTCOXIDASE4"/>
</dbReference>
<dbReference type="InterPro" id="IPR036639">
    <property type="entry name" value="Cyt_c_oxidase_su4_sf"/>
</dbReference>
<reference evidence="11" key="2">
    <citation type="submission" date="2020-01" db="EMBL/GenBank/DDBJ databases">
        <authorList>
            <person name="Korhonen P.K.K."/>
            <person name="Guangxu M.G."/>
            <person name="Wang T.W."/>
            <person name="Stroehlein A.J.S."/>
            <person name="Young N.D."/>
            <person name="Ang C.-S.A."/>
            <person name="Fernando D.W.F."/>
            <person name="Lu H.L."/>
            <person name="Taylor S.T."/>
            <person name="Ehtesham M.E.M."/>
            <person name="Najaraj S.H.N."/>
            <person name="Harsha G.H.G."/>
            <person name="Madugundu A.M."/>
            <person name="Renuse S.R."/>
            <person name="Holt D.H."/>
            <person name="Pandey A.P."/>
            <person name="Papenfuss A.P."/>
            <person name="Gasser R.B.G."/>
            <person name="Fischer K.F."/>
        </authorList>
    </citation>
    <scope>NUCLEOTIDE SEQUENCE</scope>
    <source>
        <strain evidence="11">SSS_KF_BRIS2020</strain>
    </source>
</reference>
<evidence type="ECO:0000256" key="10">
    <source>
        <dbReference type="RuleBase" id="RU367145"/>
    </source>
</evidence>
<keyword evidence="3 10" id="KW-0812">Transmembrane</keyword>
<dbReference type="EMBL" id="WVUK01000056">
    <property type="protein sequence ID" value="KAF7492687.1"/>
    <property type="molecule type" value="Genomic_DNA"/>
</dbReference>
<dbReference type="GO" id="GO:0045277">
    <property type="term" value="C:respiratory chain complex IV"/>
    <property type="evidence" value="ECO:0007669"/>
    <property type="project" value="InterPro"/>
</dbReference>
<reference evidence="12" key="3">
    <citation type="submission" date="2022-06" db="UniProtKB">
        <authorList>
            <consortium name="EnsemblMetazoa"/>
        </authorList>
    </citation>
    <scope>IDENTIFICATION</scope>
</reference>
<dbReference type="UniPathway" id="UPA00705"/>
<comment type="subcellular location">
    <subcellularLocation>
        <location evidence="1 10">Mitochondrion inner membrane</location>
        <topology evidence="1 10">Single-pass membrane protein</topology>
    </subcellularLocation>
</comment>
<keyword evidence="8 10" id="KW-0496">Mitochondrion</keyword>
<keyword evidence="6 10" id="KW-1133">Transmembrane helix</keyword>
<comment type="function">
    <text evidence="10">Component of the cytochrome c oxidase, the last enzyme in the mitochondrial electron transport chain which drives oxidative phosphorylation.</text>
</comment>
<feature type="transmembrane region" description="Helical" evidence="10">
    <location>
        <begin position="114"/>
        <end position="132"/>
    </location>
</feature>
<dbReference type="Gene3D" id="1.10.442.10">
    <property type="entry name" value="Cytochrome c oxidase subunit IV"/>
    <property type="match status" value="1"/>
</dbReference>
<dbReference type="CDD" id="cd00922">
    <property type="entry name" value="Cyt_c_Oxidase_IV"/>
    <property type="match status" value="1"/>
</dbReference>
<evidence type="ECO:0000256" key="2">
    <source>
        <dbReference type="ARBA" id="ARBA00008135"/>
    </source>
</evidence>
<comment type="pathway">
    <text evidence="10">Energy metabolism; oxidative phosphorylation.</text>
</comment>
<dbReference type="SUPFAM" id="SSF81406">
    <property type="entry name" value="Mitochondrial cytochrome c oxidase subunit IV"/>
    <property type="match status" value="1"/>
</dbReference>
<sequence length="191" mass="22942">MSIIRRSESINVLLKQYRLRKFMQQILVQSYHGRSLIGKRDVVGYGFNGSYTYYDTTDMPYPAIRFREETEEITRLREKEKNDWKQLTLEEKKKLYRHSFCLTLSEIEAPTGEWKYQLSIIFFLVGIALYYFSFARRHFFAPLPKSMTPEGKQELEIWKFYTNRIQFLVWLQNSIMRKAIGNKFLICSAIK</sequence>
<evidence type="ECO:0000256" key="3">
    <source>
        <dbReference type="ARBA" id="ARBA00022692"/>
    </source>
</evidence>